<feature type="compositionally biased region" description="Polar residues" evidence="7">
    <location>
        <begin position="74"/>
        <end position="85"/>
    </location>
</feature>
<dbReference type="SUPFAM" id="SSF82199">
    <property type="entry name" value="SET domain"/>
    <property type="match status" value="1"/>
</dbReference>
<dbReference type="GeneID" id="37031896"/>
<dbReference type="PANTHER" id="PTHR46402:SF2">
    <property type="entry name" value="HISTONE-LYSINE N-TRIMETHYLTRANSFERASE SMYD5"/>
    <property type="match status" value="1"/>
</dbReference>
<accession>A0A316W600</accession>
<dbReference type="InterPro" id="IPR001214">
    <property type="entry name" value="SET_dom"/>
</dbReference>
<evidence type="ECO:0000256" key="7">
    <source>
        <dbReference type="SAM" id="MobiDB-lite"/>
    </source>
</evidence>
<keyword evidence="1" id="KW-0489">Methyltransferase</keyword>
<dbReference type="PROSITE" id="PS50280">
    <property type="entry name" value="SET"/>
    <property type="match status" value="1"/>
</dbReference>
<keyword evidence="10" id="KW-1185">Reference proteome</keyword>
<dbReference type="RefSeq" id="XP_025370245.1">
    <property type="nucleotide sequence ID" value="XM_025510026.1"/>
</dbReference>
<evidence type="ECO:0000313" key="9">
    <source>
        <dbReference type="EMBL" id="PWN43085.1"/>
    </source>
</evidence>
<dbReference type="InterPro" id="IPR046341">
    <property type="entry name" value="SET_dom_sf"/>
</dbReference>
<feature type="domain" description="SET" evidence="8">
    <location>
        <begin position="125"/>
        <end position="438"/>
    </location>
</feature>
<reference evidence="9 10" key="1">
    <citation type="journal article" date="2018" name="Mol. Biol. Evol.">
        <title>Broad Genomic Sampling Reveals a Smut Pathogenic Ancestry of the Fungal Clade Ustilaginomycotina.</title>
        <authorList>
            <person name="Kijpornyongpan T."/>
            <person name="Mondo S.J."/>
            <person name="Barry K."/>
            <person name="Sandor L."/>
            <person name="Lee J."/>
            <person name="Lipzen A."/>
            <person name="Pangilinan J."/>
            <person name="LaButti K."/>
            <person name="Hainaut M."/>
            <person name="Henrissat B."/>
            <person name="Grigoriev I.V."/>
            <person name="Spatafora J.W."/>
            <person name="Aime M.C."/>
        </authorList>
    </citation>
    <scope>NUCLEOTIDE SEQUENCE [LARGE SCALE GENOMIC DNA]</scope>
    <source>
        <strain evidence="9 10">MCA 4658</strain>
    </source>
</reference>
<dbReference type="GO" id="GO:0032259">
    <property type="term" value="P:methylation"/>
    <property type="evidence" value="ECO:0007669"/>
    <property type="project" value="UniProtKB-KW"/>
</dbReference>
<dbReference type="STRING" id="1522189.A0A316W600"/>
<dbReference type="Gene3D" id="2.170.270.10">
    <property type="entry name" value="SET domain"/>
    <property type="match status" value="1"/>
</dbReference>
<dbReference type="CDD" id="cd20071">
    <property type="entry name" value="SET_SMYD"/>
    <property type="match status" value="1"/>
</dbReference>
<gene>
    <name evidence="9" type="ORF">IE81DRAFT_103764</name>
</gene>
<evidence type="ECO:0000256" key="2">
    <source>
        <dbReference type="ARBA" id="ARBA00022679"/>
    </source>
</evidence>
<evidence type="ECO:0000256" key="6">
    <source>
        <dbReference type="ARBA" id="ARBA00048619"/>
    </source>
</evidence>
<feature type="compositionally biased region" description="Basic and acidic residues" evidence="7">
    <location>
        <begin position="496"/>
        <end position="530"/>
    </location>
</feature>
<keyword evidence="3" id="KW-0949">S-adenosyl-L-methionine</keyword>
<keyword evidence="2" id="KW-0808">Transferase</keyword>
<dbReference type="PANTHER" id="PTHR46402">
    <property type="entry name" value="SET AND MYND DOMAIN-CONTAINING PROTEIN 5"/>
    <property type="match status" value="1"/>
</dbReference>
<evidence type="ECO:0000256" key="5">
    <source>
        <dbReference type="ARBA" id="ARBA00044528"/>
    </source>
</evidence>
<feature type="compositionally biased region" description="Basic residues" evidence="7">
    <location>
        <begin position="90"/>
        <end position="100"/>
    </location>
</feature>
<dbReference type="Pfam" id="PF00856">
    <property type="entry name" value="SET"/>
    <property type="match status" value="1"/>
</dbReference>
<feature type="region of interest" description="Disordered" evidence="7">
    <location>
        <begin position="480"/>
        <end position="545"/>
    </location>
</feature>
<dbReference type="OrthoDB" id="438641at2759"/>
<evidence type="ECO:0000256" key="3">
    <source>
        <dbReference type="ARBA" id="ARBA00022691"/>
    </source>
</evidence>
<evidence type="ECO:0000256" key="1">
    <source>
        <dbReference type="ARBA" id="ARBA00022603"/>
    </source>
</evidence>
<dbReference type="SMART" id="SM00317">
    <property type="entry name" value="SET"/>
    <property type="match status" value="1"/>
</dbReference>
<evidence type="ECO:0000259" key="8">
    <source>
        <dbReference type="PROSITE" id="PS50280"/>
    </source>
</evidence>
<sequence>MTRSTETRHSSAGNAAANDSAPNGAAAGDPQLAHIGNDRASCAGDENGRGMSTCEHEHAEAAGDESDEDGIGTDEQQQQQRSNGSSDDKKKKKKKKRKTTAQKSAAKKLAAVPVSHVDQALPLPDGVRAEYFDSIKGKGLVATRDFKESEVIFVENAFIAAPPAIAVDQVFDGSLCSDCFQPLQGGMLVTRCGKSACKTRFCNRVCEQRGQSNHHRVLCVGQNPSITPFLEYLAQHKWLSLHNVARQLARVLMTHSSSPPSSLLHNGGPASAKPPARGIPLPAATLEETLDHLKAFATVSELQRRARNPAWSVEQKGFESAMREGLRLLKLGLDPWDDAEAGAPKADGTKGPIRSFPKEQARDLFSWESFVKHLGRANLNMESQGGLYLVQSMLNHSCDPNVRTSHPPSNKGVKQATKIGALALRDIKAGEELFISYVPPQYSLNRRRLVLWRDWMFGPCTCARCTSELLALPSEEREAHEHGEAWKQGDSNDQAAMRKEAEERKAHSEMLERLEEERNAKLKKEGRTAKDLAGLEDELRGSLGL</sequence>
<dbReference type="EMBL" id="KZ819373">
    <property type="protein sequence ID" value="PWN43085.1"/>
    <property type="molecule type" value="Genomic_DNA"/>
</dbReference>
<feature type="compositionally biased region" description="Low complexity" evidence="7">
    <location>
        <begin position="10"/>
        <end position="30"/>
    </location>
</feature>
<dbReference type="GO" id="GO:0045814">
    <property type="term" value="P:negative regulation of gene expression, epigenetic"/>
    <property type="evidence" value="ECO:0007669"/>
    <property type="project" value="TreeGrafter"/>
</dbReference>
<dbReference type="GO" id="GO:0042799">
    <property type="term" value="F:histone H4K20 methyltransferase activity"/>
    <property type="evidence" value="ECO:0007669"/>
    <property type="project" value="TreeGrafter"/>
</dbReference>
<comment type="catalytic activity">
    <reaction evidence="6">
        <text>L-lysyl-[histone] + S-adenosyl-L-methionine = N(6)-methyl-L-lysyl-[histone] + S-adenosyl-L-homocysteine + H(+)</text>
        <dbReference type="Rhea" id="RHEA:10024"/>
        <dbReference type="Rhea" id="RHEA-COMP:9845"/>
        <dbReference type="Rhea" id="RHEA-COMP:9846"/>
        <dbReference type="ChEBI" id="CHEBI:15378"/>
        <dbReference type="ChEBI" id="CHEBI:29969"/>
        <dbReference type="ChEBI" id="CHEBI:57856"/>
        <dbReference type="ChEBI" id="CHEBI:59789"/>
        <dbReference type="ChEBI" id="CHEBI:61929"/>
    </reaction>
    <physiologicalReaction direction="left-to-right" evidence="6">
        <dbReference type="Rhea" id="RHEA:10025"/>
    </physiologicalReaction>
</comment>
<dbReference type="InParanoid" id="A0A316W600"/>
<feature type="compositionally biased region" description="Acidic residues" evidence="7">
    <location>
        <begin position="62"/>
        <end position="72"/>
    </location>
</feature>
<dbReference type="AlphaFoldDB" id="A0A316W600"/>
<protein>
    <recommendedName>
        <fullName evidence="5">Histone-lysine N-methyltransferase SET5</fullName>
    </recommendedName>
    <alternativeName>
        <fullName evidence="4">SET domain-containing protein 5</fullName>
    </alternativeName>
</protein>
<feature type="region of interest" description="Disordered" evidence="7">
    <location>
        <begin position="1"/>
        <end position="108"/>
    </location>
</feature>
<name>A0A316W600_9BASI</name>
<dbReference type="Proteomes" id="UP000245783">
    <property type="component" value="Unassembled WGS sequence"/>
</dbReference>
<proteinExistence type="predicted"/>
<evidence type="ECO:0000256" key="4">
    <source>
        <dbReference type="ARBA" id="ARBA00042380"/>
    </source>
</evidence>
<organism evidence="9 10">
    <name type="scientific">Ceraceosorus guamensis</name>
    <dbReference type="NCBI Taxonomy" id="1522189"/>
    <lineage>
        <taxon>Eukaryota</taxon>
        <taxon>Fungi</taxon>
        <taxon>Dikarya</taxon>
        <taxon>Basidiomycota</taxon>
        <taxon>Ustilaginomycotina</taxon>
        <taxon>Exobasidiomycetes</taxon>
        <taxon>Ceraceosorales</taxon>
        <taxon>Ceraceosoraceae</taxon>
        <taxon>Ceraceosorus</taxon>
    </lineage>
</organism>
<evidence type="ECO:0000313" key="10">
    <source>
        <dbReference type="Proteomes" id="UP000245783"/>
    </source>
</evidence>